<proteinExistence type="predicted"/>
<feature type="compositionally biased region" description="Basic and acidic residues" evidence="1">
    <location>
        <begin position="338"/>
        <end position="354"/>
    </location>
</feature>
<feature type="compositionally biased region" description="Polar residues" evidence="1">
    <location>
        <begin position="63"/>
        <end position="75"/>
    </location>
</feature>
<dbReference type="EMBL" id="ML119654">
    <property type="protein sequence ID" value="RPA85267.1"/>
    <property type="molecule type" value="Genomic_DNA"/>
</dbReference>
<reference evidence="2 3" key="1">
    <citation type="journal article" date="2018" name="Nat. Ecol. Evol.">
        <title>Pezizomycetes genomes reveal the molecular basis of ectomycorrhizal truffle lifestyle.</title>
        <authorList>
            <person name="Murat C."/>
            <person name="Payen T."/>
            <person name="Noel B."/>
            <person name="Kuo A."/>
            <person name="Morin E."/>
            <person name="Chen J."/>
            <person name="Kohler A."/>
            <person name="Krizsan K."/>
            <person name="Balestrini R."/>
            <person name="Da Silva C."/>
            <person name="Montanini B."/>
            <person name="Hainaut M."/>
            <person name="Levati E."/>
            <person name="Barry K.W."/>
            <person name="Belfiori B."/>
            <person name="Cichocki N."/>
            <person name="Clum A."/>
            <person name="Dockter R.B."/>
            <person name="Fauchery L."/>
            <person name="Guy J."/>
            <person name="Iotti M."/>
            <person name="Le Tacon F."/>
            <person name="Lindquist E.A."/>
            <person name="Lipzen A."/>
            <person name="Malagnac F."/>
            <person name="Mello A."/>
            <person name="Molinier V."/>
            <person name="Miyauchi S."/>
            <person name="Poulain J."/>
            <person name="Riccioni C."/>
            <person name="Rubini A."/>
            <person name="Sitrit Y."/>
            <person name="Splivallo R."/>
            <person name="Traeger S."/>
            <person name="Wang M."/>
            <person name="Zifcakova L."/>
            <person name="Wipf D."/>
            <person name="Zambonelli A."/>
            <person name="Paolocci F."/>
            <person name="Nowrousian M."/>
            <person name="Ottonello S."/>
            <person name="Baldrian P."/>
            <person name="Spatafora J.W."/>
            <person name="Henrissat B."/>
            <person name="Nagy L.G."/>
            <person name="Aury J.M."/>
            <person name="Wincker P."/>
            <person name="Grigoriev I.V."/>
            <person name="Bonfante P."/>
            <person name="Martin F.M."/>
        </authorList>
    </citation>
    <scope>NUCLEOTIDE SEQUENCE [LARGE SCALE GENOMIC DNA]</scope>
    <source>
        <strain evidence="2 3">RN42</strain>
    </source>
</reference>
<keyword evidence="3" id="KW-1185">Reference proteome</keyword>
<feature type="compositionally biased region" description="Basic and acidic residues" evidence="1">
    <location>
        <begin position="133"/>
        <end position="143"/>
    </location>
</feature>
<organism evidence="2 3">
    <name type="scientific">Ascobolus immersus RN42</name>
    <dbReference type="NCBI Taxonomy" id="1160509"/>
    <lineage>
        <taxon>Eukaryota</taxon>
        <taxon>Fungi</taxon>
        <taxon>Dikarya</taxon>
        <taxon>Ascomycota</taxon>
        <taxon>Pezizomycotina</taxon>
        <taxon>Pezizomycetes</taxon>
        <taxon>Pezizales</taxon>
        <taxon>Ascobolaceae</taxon>
        <taxon>Ascobolus</taxon>
    </lineage>
</organism>
<evidence type="ECO:0000313" key="3">
    <source>
        <dbReference type="Proteomes" id="UP000275078"/>
    </source>
</evidence>
<name>A0A3N4IIK8_ASCIM</name>
<sequence length="365" mass="40290">MNSHLTMIDNPRKRSRSPDRPYSTPLPPIGSLPTFDSRHGAAPYPSHAGPTSAPRFDPPRSAPSPSHYASRTPPQLHTGYQPPQPARPHQSLPSLSEVMGGPSPLKPLVAPGGLVNQHPYSAPGSQTTSPHPSHSDQRPRGYEHQSFGNNDVYARPPPPPPSQYSNGYPGDPRAEHPGARYQPTASPLTPVSNHSPLPYGPAPQYPHDHYRGAEPHFMKKENGMSSAIPPYGPSAEKALVYSVLKQDAAFIHREILPALERYPKTVESLEHGGSVSQVIDECTSMKHFANKLLEMAERGIREAHEYEVRAAHVNSIPEPRVHHPSQPPRGSPYNQYSKVDDVYEEKRFTQPDQKRARRGVSEPIH</sequence>
<evidence type="ECO:0000256" key="1">
    <source>
        <dbReference type="SAM" id="MobiDB-lite"/>
    </source>
</evidence>
<evidence type="ECO:0000313" key="2">
    <source>
        <dbReference type="EMBL" id="RPA85267.1"/>
    </source>
</evidence>
<gene>
    <name evidence="2" type="ORF">BJ508DRAFT_6134</name>
</gene>
<dbReference type="AlphaFoldDB" id="A0A3N4IIK8"/>
<feature type="compositionally biased region" description="Polar residues" evidence="1">
    <location>
        <begin position="123"/>
        <end position="132"/>
    </location>
</feature>
<feature type="region of interest" description="Disordered" evidence="1">
    <location>
        <begin position="314"/>
        <end position="365"/>
    </location>
</feature>
<accession>A0A3N4IIK8</accession>
<feature type="compositionally biased region" description="Basic and acidic residues" evidence="1">
    <location>
        <begin position="10"/>
        <end position="19"/>
    </location>
</feature>
<dbReference type="Proteomes" id="UP000275078">
    <property type="component" value="Unassembled WGS sequence"/>
</dbReference>
<protein>
    <submittedName>
        <fullName evidence="2">Uncharacterized protein</fullName>
    </submittedName>
</protein>
<feature type="region of interest" description="Disordered" evidence="1">
    <location>
        <begin position="1"/>
        <end position="213"/>
    </location>
</feature>
<feature type="compositionally biased region" description="Polar residues" evidence="1">
    <location>
        <begin position="183"/>
        <end position="195"/>
    </location>
</feature>